<keyword evidence="3" id="KW-1185">Reference proteome</keyword>
<reference evidence="2" key="2">
    <citation type="submission" date="2020-06" db="EMBL/GenBank/DDBJ databases">
        <title>Helianthus annuus Genome sequencing and assembly Release 2.</title>
        <authorList>
            <person name="Gouzy J."/>
            <person name="Langlade N."/>
            <person name="Munos S."/>
        </authorList>
    </citation>
    <scope>NUCLEOTIDE SEQUENCE</scope>
    <source>
        <tissue evidence="2">Leaves</tissue>
    </source>
</reference>
<organism evidence="2 3">
    <name type="scientific">Helianthus annuus</name>
    <name type="common">Common sunflower</name>
    <dbReference type="NCBI Taxonomy" id="4232"/>
    <lineage>
        <taxon>Eukaryota</taxon>
        <taxon>Viridiplantae</taxon>
        <taxon>Streptophyta</taxon>
        <taxon>Embryophyta</taxon>
        <taxon>Tracheophyta</taxon>
        <taxon>Spermatophyta</taxon>
        <taxon>Magnoliopsida</taxon>
        <taxon>eudicotyledons</taxon>
        <taxon>Gunneridae</taxon>
        <taxon>Pentapetalae</taxon>
        <taxon>asterids</taxon>
        <taxon>campanulids</taxon>
        <taxon>Asterales</taxon>
        <taxon>Asteraceae</taxon>
        <taxon>Asteroideae</taxon>
        <taxon>Heliantheae alliance</taxon>
        <taxon>Heliantheae</taxon>
        <taxon>Helianthus</taxon>
    </lineage>
</organism>
<proteinExistence type="predicted"/>
<protein>
    <submittedName>
        <fullName evidence="2">Uncharacterized protein</fullName>
    </submittedName>
</protein>
<reference evidence="2" key="1">
    <citation type="journal article" date="2017" name="Nature">
        <title>The sunflower genome provides insights into oil metabolism, flowering and Asterid evolution.</title>
        <authorList>
            <person name="Badouin H."/>
            <person name="Gouzy J."/>
            <person name="Grassa C.J."/>
            <person name="Murat F."/>
            <person name="Staton S.E."/>
            <person name="Cottret L."/>
            <person name="Lelandais-Briere C."/>
            <person name="Owens G.L."/>
            <person name="Carrere S."/>
            <person name="Mayjonade B."/>
            <person name="Legrand L."/>
            <person name="Gill N."/>
            <person name="Kane N.C."/>
            <person name="Bowers J.E."/>
            <person name="Hubner S."/>
            <person name="Bellec A."/>
            <person name="Berard A."/>
            <person name="Berges H."/>
            <person name="Blanchet N."/>
            <person name="Boniface M.C."/>
            <person name="Brunel D."/>
            <person name="Catrice O."/>
            <person name="Chaidir N."/>
            <person name="Claudel C."/>
            <person name="Donnadieu C."/>
            <person name="Faraut T."/>
            <person name="Fievet G."/>
            <person name="Helmstetter N."/>
            <person name="King M."/>
            <person name="Knapp S.J."/>
            <person name="Lai Z."/>
            <person name="Le Paslier M.C."/>
            <person name="Lippi Y."/>
            <person name="Lorenzon L."/>
            <person name="Mandel J.R."/>
            <person name="Marage G."/>
            <person name="Marchand G."/>
            <person name="Marquand E."/>
            <person name="Bret-Mestries E."/>
            <person name="Morien E."/>
            <person name="Nambeesan S."/>
            <person name="Nguyen T."/>
            <person name="Pegot-Espagnet P."/>
            <person name="Pouilly N."/>
            <person name="Raftis F."/>
            <person name="Sallet E."/>
            <person name="Schiex T."/>
            <person name="Thomas J."/>
            <person name="Vandecasteele C."/>
            <person name="Vares D."/>
            <person name="Vear F."/>
            <person name="Vautrin S."/>
            <person name="Crespi M."/>
            <person name="Mangin B."/>
            <person name="Burke J.M."/>
            <person name="Salse J."/>
            <person name="Munos S."/>
            <person name="Vincourt P."/>
            <person name="Rieseberg L.H."/>
            <person name="Langlade N.B."/>
        </authorList>
    </citation>
    <scope>NUCLEOTIDE SEQUENCE</scope>
    <source>
        <tissue evidence="2">Leaves</tissue>
    </source>
</reference>
<comment type="caution">
    <text evidence="2">The sequence shown here is derived from an EMBL/GenBank/DDBJ whole genome shotgun (WGS) entry which is preliminary data.</text>
</comment>
<feature type="compositionally biased region" description="Polar residues" evidence="1">
    <location>
        <begin position="312"/>
        <end position="335"/>
    </location>
</feature>
<gene>
    <name evidence="2" type="ORF">HanXRQr2_Chr07g0310831</name>
</gene>
<dbReference type="AlphaFoldDB" id="A0A9K3IN49"/>
<dbReference type="EMBL" id="MNCJ02000322">
    <property type="protein sequence ID" value="KAF5799989.1"/>
    <property type="molecule type" value="Genomic_DNA"/>
</dbReference>
<evidence type="ECO:0000313" key="3">
    <source>
        <dbReference type="Proteomes" id="UP000215914"/>
    </source>
</evidence>
<sequence>MVKANDAKPLGATSFIINSTMNNDNGNSQKPENLFGSSGSSSSAIPTTASANGVFSFGVSTNNSAGLLQVHQFLLLRFLFNLSEPTQTMFPVVAHPLFFLLPPLLQLLASSTFATSVSASAFSFGSATASSTTLVAYLDSVLHQAAFTAVTQAVPFKFGSGTSETPSSASAGSLFSSSAPSFGLTSVATSSGGSTSSSTTMFSSGSSATPSFGLSSTVASSETKSGGSGFGSTLSFGVNSSTVASSETKSGSSASNVFGSTPFFFGASTMSMPSARSWLFMFGSSNAGASTGSSLFSFSSKLSSPAPVFGTSPPSNTDQMSMEDSMADDSNQTPSPAAPAFGQASSGTPPGFMFGSVTPTTVQPPGFLFGAQINQPQPQAQAPSQSPFPATQFSAGGRFSLGSGGGDKSNRRVVRVKRQTRRK</sequence>
<feature type="compositionally biased region" description="Basic residues" evidence="1">
    <location>
        <begin position="411"/>
        <end position="423"/>
    </location>
</feature>
<dbReference type="Gramene" id="mRNA:HanXRQr2_Chr07g0310831">
    <property type="protein sequence ID" value="mRNA:HanXRQr2_Chr07g0310831"/>
    <property type="gene ID" value="HanXRQr2_Chr07g0310831"/>
</dbReference>
<accession>A0A9K3IN49</accession>
<feature type="compositionally biased region" description="Low complexity" evidence="1">
    <location>
        <begin position="375"/>
        <end position="401"/>
    </location>
</feature>
<name>A0A9K3IN49_HELAN</name>
<evidence type="ECO:0000313" key="2">
    <source>
        <dbReference type="EMBL" id="KAF5799989.1"/>
    </source>
</evidence>
<dbReference type="Proteomes" id="UP000215914">
    <property type="component" value="Unassembled WGS sequence"/>
</dbReference>
<feature type="region of interest" description="Disordered" evidence="1">
    <location>
        <begin position="304"/>
        <end position="423"/>
    </location>
</feature>
<evidence type="ECO:0000256" key="1">
    <source>
        <dbReference type="SAM" id="MobiDB-lite"/>
    </source>
</evidence>